<evidence type="ECO:0000313" key="1">
    <source>
        <dbReference type="EMBL" id="KAH9506035.1"/>
    </source>
</evidence>
<reference evidence="1" key="2">
    <citation type="journal article" date="2022" name="Res Sq">
        <title>Comparative Genomics Reveals Insights into the Divergent Evolution of Astigmatic Mites and Household Pest Adaptations.</title>
        <authorList>
            <person name="Xiong Q."/>
            <person name="Wan A.T.-Y."/>
            <person name="Liu X.-Y."/>
            <person name="Fung C.S.-H."/>
            <person name="Xiao X."/>
            <person name="Malainual N."/>
            <person name="Hou J."/>
            <person name="Wang L."/>
            <person name="Wang M."/>
            <person name="Yang K."/>
            <person name="Cui Y."/>
            <person name="Leung E."/>
            <person name="Nong W."/>
            <person name="Shin S.-K."/>
            <person name="Au S."/>
            <person name="Jeong K.Y."/>
            <person name="Chew F.T."/>
            <person name="Hui J."/>
            <person name="Leung T.F."/>
            <person name="Tungtrongchitr A."/>
            <person name="Zhong N."/>
            <person name="Liu Z."/>
            <person name="Tsui S."/>
        </authorList>
    </citation>
    <scope>NUCLEOTIDE SEQUENCE</scope>
    <source>
        <strain evidence="1">Derf</strain>
        <tissue evidence="1">Whole organism</tissue>
    </source>
</reference>
<gene>
    <name evidence="1" type="ORF">DERF_010785</name>
</gene>
<protein>
    <submittedName>
        <fullName evidence="1">Uncharacterized protein</fullName>
    </submittedName>
</protein>
<dbReference type="EMBL" id="ASGP02000005">
    <property type="protein sequence ID" value="KAH9506035.1"/>
    <property type="molecule type" value="Genomic_DNA"/>
</dbReference>
<reference evidence="1" key="1">
    <citation type="submission" date="2013-05" db="EMBL/GenBank/DDBJ databases">
        <authorList>
            <person name="Yim A.K.Y."/>
            <person name="Chan T.F."/>
            <person name="Ji K.M."/>
            <person name="Liu X.Y."/>
            <person name="Zhou J.W."/>
            <person name="Li R.Q."/>
            <person name="Yang K.Y."/>
            <person name="Li J."/>
            <person name="Li M."/>
            <person name="Law P.T.W."/>
            <person name="Wu Y.L."/>
            <person name="Cai Z.L."/>
            <person name="Qin H."/>
            <person name="Bao Y."/>
            <person name="Leung R.K.K."/>
            <person name="Ng P.K.S."/>
            <person name="Zou J."/>
            <person name="Zhong X.J."/>
            <person name="Ran P.X."/>
            <person name="Zhong N.S."/>
            <person name="Liu Z.G."/>
            <person name="Tsui S.K.W."/>
        </authorList>
    </citation>
    <scope>NUCLEOTIDE SEQUENCE</scope>
    <source>
        <strain evidence="1">Derf</strain>
        <tissue evidence="1">Whole organism</tissue>
    </source>
</reference>
<dbReference type="Proteomes" id="UP000790347">
    <property type="component" value="Unassembled WGS sequence"/>
</dbReference>
<comment type="caution">
    <text evidence="1">The sequence shown here is derived from an EMBL/GenBank/DDBJ whole genome shotgun (WGS) entry which is preliminary data.</text>
</comment>
<sequence>MNEKNSKKKLTLYISYRLNRLYGFINNGDIRNCYIIDYYGHLIDKLADYVHNYGHYAMDKEKFTIIQAKIETIITDSDDEIIANSTKESLVAHYELANEIAKKFIPKKILTRLDQNSPIVQFYYGLLRKKFIHITCCEKNFNFDKRRHLYQHIITKHSNLILNNNSVNNQPMDHQQQNESTLTTNIQTNNENNNTKNEQVFPKQIDFIIQINN</sequence>
<proteinExistence type="predicted"/>
<keyword evidence="2" id="KW-1185">Reference proteome</keyword>
<name>A0A922KYK5_DERFA</name>
<dbReference type="AlphaFoldDB" id="A0A922KYK5"/>
<evidence type="ECO:0000313" key="2">
    <source>
        <dbReference type="Proteomes" id="UP000790347"/>
    </source>
</evidence>
<accession>A0A922KYK5</accession>
<organism evidence="1 2">
    <name type="scientific">Dermatophagoides farinae</name>
    <name type="common">American house dust mite</name>
    <dbReference type="NCBI Taxonomy" id="6954"/>
    <lineage>
        <taxon>Eukaryota</taxon>
        <taxon>Metazoa</taxon>
        <taxon>Ecdysozoa</taxon>
        <taxon>Arthropoda</taxon>
        <taxon>Chelicerata</taxon>
        <taxon>Arachnida</taxon>
        <taxon>Acari</taxon>
        <taxon>Acariformes</taxon>
        <taxon>Sarcoptiformes</taxon>
        <taxon>Astigmata</taxon>
        <taxon>Psoroptidia</taxon>
        <taxon>Analgoidea</taxon>
        <taxon>Pyroglyphidae</taxon>
        <taxon>Dermatophagoidinae</taxon>
        <taxon>Dermatophagoides</taxon>
    </lineage>
</organism>